<sequence length="197" mass="22850">MLNEFIKLFISPILKKYGFKKQGLKWNRTVRDVIQVIDIQKQHLDQLYFTINVGVLHKHCGQAFEIDMTKFINEVVCFPRFRLKSYVFDSQFGNDEWWPIGSELQLAGVGEEVSRALEQILLPELDKVDSAVAVLEFSEVFRRSYFPPPEQLRMAILLYLVGKVDESENLIEVVAASDSWEKRAAYVRSYIAELPSE</sequence>
<evidence type="ECO:0000313" key="1">
    <source>
        <dbReference type="EMBL" id="AZQ13036.1"/>
    </source>
</evidence>
<dbReference type="InterPro" id="IPR025412">
    <property type="entry name" value="DUF4304"/>
</dbReference>
<dbReference type="Proteomes" id="UP000278437">
    <property type="component" value="Chromosome"/>
</dbReference>
<evidence type="ECO:0000313" key="2">
    <source>
        <dbReference type="Proteomes" id="UP000278437"/>
    </source>
</evidence>
<protein>
    <recommendedName>
        <fullName evidence="3">DUF4304 domain-containing protein</fullName>
    </recommendedName>
</protein>
<reference evidence="2" key="1">
    <citation type="submission" date="2017-03" db="EMBL/GenBank/DDBJ databases">
        <title>Full genome sequence of a non-lethal Shewanella isolate that potentiates virulence of Vibio parahaemolyticus causing acute hepatopancreatic necrosis disease (AHPND) in shrimp.</title>
        <authorList>
            <person name="Prachumwat A."/>
            <person name="Sritunyalucksana K."/>
        </authorList>
    </citation>
    <scope>NUCLEOTIDE SEQUENCE [LARGE SCALE GENOMIC DNA]</scope>
    <source>
        <strain evidence="2">TH2012</strain>
    </source>
</reference>
<organism evidence="1 2">
    <name type="scientific">Shewanella khirikhana</name>
    <dbReference type="NCBI Taxonomy" id="1965282"/>
    <lineage>
        <taxon>Bacteria</taxon>
        <taxon>Pseudomonadati</taxon>
        <taxon>Pseudomonadota</taxon>
        <taxon>Gammaproteobacteria</taxon>
        <taxon>Alteromonadales</taxon>
        <taxon>Shewanellaceae</taxon>
        <taxon>Shewanella</taxon>
    </lineage>
</organism>
<dbReference type="Pfam" id="PF14137">
    <property type="entry name" value="DUF4304"/>
    <property type="match status" value="1"/>
</dbReference>
<proteinExistence type="predicted"/>
<dbReference type="EMBL" id="CP020373">
    <property type="protein sequence ID" value="AZQ13036.1"/>
    <property type="molecule type" value="Genomic_DNA"/>
</dbReference>
<keyword evidence="2" id="KW-1185">Reference proteome</keyword>
<name>A0ABM7DTJ6_9GAMM</name>
<evidence type="ECO:0008006" key="3">
    <source>
        <dbReference type="Google" id="ProtNLM"/>
    </source>
</evidence>
<gene>
    <name evidence="1" type="ORF">STH12_04002</name>
</gene>
<accession>A0ABM7DTJ6</accession>